<proteinExistence type="predicted"/>
<dbReference type="OrthoDB" id="4510440at2759"/>
<dbReference type="Proteomes" id="UP000326268">
    <property type="component" value="Unassembled WGS sequence"/>
</dbReference>
<name>A0A5N7A0U3_9EURO</name>
<reference evidence="1 2" key="1">
    <citation type="submission" date="2019-04" db="EMBL/GenBank/DDBJ databases">
        <title>Friends and foes A comparative genomics studyof 23 Aspergillus species from section Flavi.</title>
        <authorList>
            <consortium name="DOE Joint Genome Institute"/>
            <person name="Kjaerbolling I."/>
            <person name="Vesth T."/>
            <person name="Frisvad J.C."/>
            <person name="Nybo J.L."/>
            <person name="Theobald S."/>
            <person name="Kildgaard S."/>
            <person name="Isbrandt T."/>
            <person name="Kuo A."/>
            <person name="Sato A."/>
            <person name="Lyhne E.K."/>
            <person name="Kogle M.E."/>
            <person name="Wiebenga A."/>
            <person name="Kun R.S."/>
            <person name="Lubbers R.J."/>
            <person name="Makela M.R."/>
            <person name="Barry K."/>
            <person name="Chovatia M."/>
            <person name="Clum A."/>
            <person name="Daum C."/>
            <person name="Haridas S."/>
            <person name="He G."/>
            <person name="LaButti K."/>
            <person name="Lipzen A."/>
            <person name="Mondo S."/>
            <person name="Riley R."/>
            <person name="Salamov A."/>
            <person name="Simmons B.A."/>
            <person name="Magnuson J.K."/>
            <person name="Henrissat B."/>
            <person name="Mortensen U.H."/>
            <person name="Larsen T.O."/>
            <person name="Devries R.P."/>
            <person name="Grigoriev I.V."/>
            <person name="Machida M."/>
            <person name="Baker S.E."/>
            <person name="Andersen M.R."/>
        </authorList>
    </citation>
    <scope>NUCLEOTIDE SEQUENCE [LARGE SCALE GENOMIC DNA]</scope>
    <source>
        <strain evidence="1 2">CBS 763.97</strain>
    </source>
</reference>
<sequence length="177" mass="19892">MLQGLTIEKRDGLSGKSFWWYWKNSASSTLMPWLWTKPDNTGNQEYVRQNPVDPFFIDDSESRGVLVHIKLCTPSQNSDNVLELPENAEYMSQVTQEVRTYQEGGLPTKGRITEIESTADLVIATESFETGVKPHGEFRIVTAVQQTHCPLCLPVLLGCCDPRKSSFLPAKCVLVAR</sequence>
<dbReference type="RefSeq" id="XP_031926562.1">
    <property type="nucleotide sequence ID" value="XM_032072748.1"/>
</dbReference>
<keyword evidence="2" id="KW-1185">Reference proteome</keyword>
<evidence type="ECO:0000313" key="2">
    <source>
        <dbReference type="Proteomes" id="UP000326268"/>
    </source>
</evidence>
<gene>
    <name evidence="1" type="ORF">BDV27DRAFT_158725</name>
</gene>
<organism evidence="1 2">
    <name type="scientific">Aspergillus caelatus</name>
    <dbReference type="NCBI Taxonomy" id="61420"/>
    <lineage>
        <taxon>Eukaryota</taxon>
        <taxon>Fungi</taxon>
        <taxon>Dikarya</taxon>
        <taxon>Ascomycota</taxon>
        <taxon>Pezizomycotina</taxon>
        <taxon>Eurotiomycetes</taxon>
        <taxon>Eurotiomycetidae</taxon>
        <taxon>Eurotiales</taxon>
        <taxon>Aspergillaceae</taxon>
        <taxon>Aspergillus</taxon>
        <taxon>Aspergillus subgen. Circumdati</taxon>
    </lineage>
</organism>
<protein>
    <submittedName>
        <fullName evidence="1">Uncharacterized protein</fullName>
    </submittedName>
</protein>
<dbReference type="GeneID" id="43657194"/>
<dbReference type="EMBL" id="ML737674">
    <property type="protein sequence ID" value="KAE8363481.1"/>
    <property type="molecule type" value="Genomic_DNA"/>
</dbReference>
<evidence type="ECO:0000313" key="1">
    <source>
        <dbReference type="EMBL" id="KAE8363481.1"/>
    </source>
</evidence>
<dbReference type="AlphaFoldDB" id="A0A5N7A0U3"/>
<accession>A0A5N7A0U3</accession>